<comment type="catalytic activity">
    <reaction evidence="10">
        <text>L-seryl-[protein] + ATP = O-phospho-L-seryl-[protein] + ADP + H(+)</text>
        <dbReference type="Rhea" id="RHEA:17989"/>
        <dbReference type="Rhea" id="RHEA-COMP:9863"/>
        <dbReference type="Rhea" id="RHEA-COMP:11604"/>
        <dbReference type="ChEBI" id="CHEBI:15378"/>
        <dbReference type="ChEBI" id="CHEBI:29999"/>
        <dbReference type="ChEBI" id="CHEBI:30616"/>
        <dbReference type="ChEBI" id="CHEBI:83421"/>
        <dbReference type="ChEBI" id="CHEBI:456216"/>
        <dbReference type="EC" id="2.7.11.1"/>
    </reaction>
</comment>
<feature type="domain" description="Protein kinase" evidence="12">
    <location>
        <begin position="1"/>
        <end position="258"/>
    </location>
</feature>
<evidence type="ECO:0000256" key="4">
    <source>
        <dbReference type="ARBA" id="ARBA00022679"/>
    </source>
</evidence>
<dbReference type="FunFam" id="3.30.200.20:FF:000201">
    <property type="entry name" value="TP53-regulating kinase isoform X1"/>
    <property type="match status" value="1"/>
</dbReference>
<dbReference type="GO" id="GO:0005829">
    <property type="term" value="C:cytosol"/>
    <property type="evidence" value="ECO:0007669"/>
    <property type="project" value="TreeGrafter"/>
</dbReference>
<evidence type="ECO:0000256" key="9">
    <source>
        <dbReference type="ARBA" id="ARBA00047899"/>
    </source>
</evidence>
<evidence type="ECO:0000256" key="11">
    <source>
        <dbReference type="ARBA" id="ARBA00065170"/>
    </source>
</evidence>
<evidence type="ECO:0000256" key="8">
    <source>
        <dbReference type="ARBA" id="ARBA00022840"/>
    </source>
</evidence>
<dbReference type="AlphaFoldDB" id="A0A833E9G3"/>
<dbReference type="PANTHER" id="PTHR12209:SF0">
    <property type="entry name" value="EKC_KEOPS COMPLEX SUBUNIT TP53RK"/>
    <property type="match status" value="1"/>
</dbReference>
<dbReference type="InterPro" id="IPR011009">
    <property type="entry name" value="Kinase-like_dom_sf"/>
</dbReference>
<evidence type="ECO:0000256" key="5">
    <source>
        <dbReference type="ARBA" id="ARBA00022694"/>
    </source>
</evidence>
<keyword evidence="8" id="KW-0067">ATP-binding</keyword>
<dbReference type="PROSITE" id="PS50011">
    <property type="entry name" value="PROTEIN_KINASE_DOM"/>
    <property type="match status" value="1"/>
</dbReference>
<reference evidence="13" key="1">
    <citation type="journal article" date="2020" name="ISME J.">
        <title>Gammaproteobacteria mediating utilization of methyl-, sulfur- and petroleum organic compounds in deep ocean hydrothermal plumes.</title>
        <authorList>
            <person name="Zhou Z."/>
            <person name="Liu Y."/>
            <person name="Pan J."/>
            <person name="Cron B.R."/>
            <person name="Toner B.M."/>
            <person name="Anantharaman K."/>
            <person name="Breier J.A."/>
            <person name="Dick G.J."/>
            <person name="Li M."/>
        </authorList>
    </citation>
    <scope>NUCLEOTIDE SEQUENCE</scope>
    <source>
        <strain evidence="13">SZUA-1523</strain>
    </source>
</reference>
<organism evidence="13 14">
    <name type="scientific">Pyrodictium delaneyi</name>
    <dbReference type="NCBI Taxonomy" id="1273541"/>
    <lineage>
        <taxon>Archaea</taxon>
        <taxon>Thermoproteota</taxon>
        <taxon>Thermoprotei</taxon>
        <taxon>Desulfurococcales</taxon>
        <taxon>Pyrodictiaceae</taxon>
        <taxon>Pyrodictium</taxon>
    </lineage>
</organism>
<dbReference type="InterPro" id="IPR000719">
    <property type="entry name" value="Prot_kinase_dom"/>
</dbReference>
<evidence type="ECO:0000256" key="7">
    <source>
        <dbReference type="ARBA" id="ARBA00022777"/>
    </source>
</evidence>
<dbReference type="EC" id="2.7.11.1" evidence="2"/>
<dbReference type="Proteomes" id="UP000600071">
    <property type="component" value="Unassembled WGS sequence"/>
</dbReference>
<dbReference type="Gene3D" id="1.10.510.10">
    <property type="entry name" value="Transferase(Phosphotransferase) domain 1"/>
    <property type="match status" value="1"/>
</dbReference>
<proteinExistence type="inferred from homology"/>
<dbReference type="SUPFAM" id="SSF56112">
    <property type="entry name" value="Protein kinase-like (PK-like)"/>
    <property type="match status" value="1"/>
</dbReference>
<dbReference type="InterPro" id="IPR022495">
    <property type="entry name" value="Bud32"/>
</dbReference>
<keyword evidence="5" id="KW-0819">tRNA processing</keyword>
<comment type="similarity">
    <text evidence="1">Belongs to the protein kinase superfamily. BUD32 family.</text>
</comment>
<evidence type="ECO:0000256" key="10">
    <source>
        <dbReference type="ARBA" id="ARBA00048679"/>
    </source>
</evidence>
<dbReference type="GO" id="GO:0005524">
    <property type="term" value="F:ATP binding"/>
    <property type="evidence" value="ECO:0007669"/>
    <property type="project" value="UniProtKB-KW"/>
</dbReference>
<dbReference type="PANTHER" id="PTHR12209">
    <property type="entry name" value="NON-SPECIFIC SERINE/THREONINE PROTEIN KINASE"/>
    <property type="match status" value="1"/>
</dbReference>
<gene>
    <name evidence="13" type="ORF">EYH50_03700</name>
</gene>
<evidence type="ECO:0000313" key="14">
    <source>
        <dbReference type="Proteomes" id="UP000600071"/>
    </source>
</evidence>
<comment type="caution">
    <text evidence="13">The sequence shown here is derived from an EMBL/GenBank/DDBJ whole genome shotgun (WGS) entry which is preliminary data.</text>
</comment>
<dbReference type="EMBL" id="DQVR01000082">
    <property type="protein sequence ID" value="HIQ24133.1"/>
    <property type="molecule type" value="Genomic_DNA"/>
</dbReference>
<dbReference type="Pfam" id="PF00069">
    <property type="entry name" value="Pkinase"/>
    <property type="match status" value="1"/>
</dbReference>
<evidence type="ECO:0000256" key="2">
    <source>
        <dbReference type="ARBA" id="ARBA00012513"/>
    </source>
</evidence>
<dbReference type="NCBIfam" id="NF011463">
    <property type="entry name" value="PRK14879.1-4"/>
    <property type="match status" value="1"/>
</dbReference>
<keyword evidence="3" id="KW-0723">Serine/threonine-protein kinase</keyword>
<sequence>MGRAAKLPSRYNYQPRRGCGEAALEARLGGGSVALKGLEGLGRPHYRGAEAYLYVIEWLGRKAVLKLRIPKRYRHPILDKRLRWRRTANEARAILAAIRAGVNAPAIYYVDPVAGVIVMEYIEAVSLYEVIEKEPEAAEQYARRLGEAVGILHGKGISHGDLTTSNVLARDGDVYLIDFGLASLKSSEREQAVDVHLYLRSLESTHPEHVDTMLEAFLEGYRSVRGEAMAEKVMRLVHEIRLMGRYREERRTAWYQEE</sequence>
<keyword evidence="7 13" id="KW-0418">Kinase</keyword>
<keyword evidence="4" id="KW-0808">Transferase</keyword>
<dbReference type="GO" id="GO:0008033">
    <property type="term" value="P:tRNA processing"/>
    <property type="evidence" value="ECO:0007669"/>
    <property type="project" value="UniProtKB-KW"/>
</dbReference>
<comment type="catalytic activity">
    <reaction evidence="9">
        <text>L-threonyl-[protein] + ATP = O-phospho-L-threonyl-[protein] + ADP + H(+)</text>
        <dbReference type="Rhea" id="RHEA:46608"/>
        <dbReference type="Rhea" id="RHEA-COMP:11060"/>
        <dbReference type="Rhea" id="RHEA-COMP:11605"/>
        <dbReference type="ChEBI" id="CHEBI:15378"/>
        <dbReference type="ChEBI" id="CHEBI:30013"/>
        <dbReference type="ChEBI" id="CHEBI:30616"/>
        <dbReference type="ChEBI" id="CHEBI:61977"/>
        <dbReference type="ChEBI" id="CHEBI:456216"/>
        <dbReference type="EC" id="2.7.11.1"/>
    </reaction>
</comment>
<evidence type="ECO:0000256" key="6">
    <source>
        <dbReference type="ARBA" id="ARBA00022741"/>
    </source>
</evidence>
<dbReference type="GO" id="GO:0000408">
    <property type="term" value="C:EKC/KEOPS complex"/>
    <property type="evidence" value="ECO:0007669"/>
    <property type="project" value="UniProtKB-ARBA"/>
</dbReference>
<dbReference type="NCBIfam" id="NF011460">
    <property type="entry name" value="PRK14879.1-1"/>
    <property type="match status" value="1"/>
</dbReference>
<evidence type="ECO:0000259" key="12">
    <source>
        <dbReference type="PROSITE" id="PS50011"/>
    </source>
</evidence>
<dbReference type="GO" id="GO:0004674">
    <property type="term" value="F:protein serine/threonine kinase activity"/>
    <property type="evidence" value="ECO:0007669"/>
    <property type="project" value="UniProtKB-KW"/>
</dbReference>
<evidence type="ECO:0000313" key="13">
    <source>
        <dbReference type="EMBL" id="HIQ24133.1"/>
    </source>
</evidence>
<dbReference type="NCBIfam" id="TIGR03724">
    <property type="entry name" value="arch_bud32"/>
    <property type="match status" value="1"/>
</dbReference>
<keyword evidence="6" id="KW-0547">Nucleotide-binding</keyword>
<evidence type="ECO:0000256" key="1">
    <source>
        <dbReference type="ARBA" id="ARBA00010630"/>
    </source>
</evidence>
<protein>
    <recommendedName>
        <fullName evidence="2">non-specific serine/threonine protein kinase</fullName>
        <ecNumber evidence="2">2.7.11.1</ecNumber>
    </recommendedName>
</protein>
<evidence type="ECO:0000256" key="3">
    <source>
        <dbReference type="ARBA" id="ARBA00022527"/>
    </source>
</evidence>
<accession>A0A833E9G3</accession>
<name>A0A833E9G3_9CREN</name>
<dbReference type="Gene3D" id="3.30.200.20">
    <property type="entry name" value="Phosphorylase Kinase, domain 1"/>
    <property type="match status" value="1"/>
</dbReference>
<comment type="subunit">
    <text evidence="11">Component of the KEOPS complex that consists of Kae1, Bud32, Cgi121 and Pcc1; the whole complex dimerizes.</text>
</comment>